<protein>
    <recommendedName>
        <fullName evidence="1">HipA-like kinase domain-containing protein</fullName>
    </recommendedName>
</protein>
<evidence type="ECO:0000313" key="2">
    <source>
        <dbReference type="EMBL" id="VAW81982.1"/>
    </source>
</evidence>
<proteinExistence type="predicted"/>
<reference evidence="2" key="1">
    <citation type="submission" date="2018-06" db="EMBL/GenBank/DDBJ databases">
        <authorList>
            <person name="Zhirakovskaya E."/>
        </authorList>
    </citation>
    <scope>NUCLEOTIDE SEQUENCE</scope>
</reference>
<dbReference type="Pfam" id="PF20613">
    <property type="entry name" value="HipA_2"/>
    <property type="match status" value="1"/>
</dbReference>
<name>A0A3B0Z3A2_9ZZZZ</name>
<sequence length="77" mass="8525">MVQIVEVLGRSTQGITRLFIYRGEDENTYFVKGTGAGRRSQVCEWIAGNLATELGLPIAPFEIVDVPVELVEIDSQQ</sequence>
<dbReference type="AlphaFoldDB" id="A0A3B0Z3A2"/>
<organism evidence="2">
    <name type="scientific">hydrothermal vent metagenome</name>
    <dbReference type="NCBI Taxonomy" id="652676"/>
    <lineage>
        <taxon>unclassified sequences</taxon>
        <taxon>metagenomes</taxon>
        <taxon>ecological metagenomes</taxon>
    </lineage>
</organism>
<evidence type="ECO:0000259" key="1">
    <source>
        <dbReference type="Pfam" id="PF20613"/>
    </source>
</evidence>
<gene>
    <name evidence="2" type="ORF">MNBD_GAMMA13-2163</name>
</gene>
<feature type="domain" description="HipA-like kinase" evidence="1">
    <location>
        <begin position="4"/>
        <end position="76"/>
    </location>
</feature>
<dbReference type="InterPro" id="IPR046748">
    <property type="entry name" value="HipA_2"/>
</dbReference>
<dbReference type="EMBL" id="UOFK01000289">
    <property type="protein sequence ID" value="VAW81982.1"/>
    <property type="molecule type" value="Genomic_DNA"/>
</dbReference>
<accession>A0A3B0Z3A2</accession>